<comment type="caution">
    <text evidence="1">The sequence shown here is derived from an EMBL/GenBank/DDBJ whole genome shotgun (WGS) entry which is preliminary data.</text>
</comment>
<accession>A0A834WXA6</accession>
<evidence type="ECO:0000313" key="1">
    <source>
        <dbReference type="EMBL" id="KAF7833892.1"/>
    </source>
</evidence>
<reference evidence="1" key="1">
    <citation type="submission" date="2020-09" db="EMBL/GenBank/DDBJ databases">
        <title>Genome-Enabled Discovery of Anthraquinone Biosynthesis in Senna tora.</title>
        <authorList>
            <person name="Kang S.-H."/>
            <person name="Pandey R.P."/>
            <person name="Lee C.-M."/>
            <person name="Sim J.-S."/>
            <person name="Jeong J.-T."/>
            <person name="Choi B.-S."/>
            <person name="Jung M."/>
            <person name="Ginzburg D."/>
            <person name="Zhao K."/>
            <person name="Won S.Y."/>
            <person name="Oh T.-J."/>
            <person name="Yu Y."/>
            <person name="Kim N.-H."/>
            <person name="Lee O.R."/>
            <person name="Lee T.-H."/>
            <person name="Bashyal P."/>
            <person name="Kim T.-S."/>
            <person name="Lee W.-H."/>
            <person name="Kawkins C."/>
            <person name="Kim C.-K."/>
            <person name="Kim J.S."/>
            <person name="Ahn B.O."/>
            <person name="Rhee S.Y."/>
            <person name="Sohng J.K."/>
        </authorList>
    </citation>
    <scope>NUCLEOTIDE SEQUENCE</scope>
    <source>
        <tissue evidence="1">Leaf</tissue>
    </source>
</reference>
<dbReference type="Proteomes" id="UP000634136">
    <property type="component" value="Unassembled WGS sequence"/>
</dbReference>
<organism evidence="1 2">
    <name type="scientific">Senna tora</name>
    <dbReference type="NCBI Taxonomy" id="362788"/>
    <lineage>
        <taxon>Eukaryota</taxon>
        <taxon>Viridiplantae</taxon>
        <taxon>Streptophyta</taxon>
        <taxon>Embryophyta</taxon>
        <taxon>Tracheophyta</taxon>
        <taxon>Spermatophyta</taxon>
        <taxon>Magnoliopsida</taxon>
        <taxon>eudicotyledons</taxon>
        <taxon>Gunneridae</taxon>
        <taxon>Pentapetalae</taxon>
        <taxon>rosids</taxon>
        <taxon>fabids</taxon>
        <taxon>Fabales</taxon>
        <taxon>Fabaceae</taxon>
        <taxon>Caesalpinioideae</taxon>
        <taxon>Cassia clade</taxon>
        <taxon>Senna</taxon>
    </lineage>
</organism>
<protein>
    <submittedName>
        <fullName evidence="1">Uncharacterized protein</fullName>
    </submittedName>
</protein>
<gene>
    <name evidence="1" type="ORF">G2W53_008751</name>
</gene>
<name>A0A834WXA6_9FABA</name>
<evidence type="ECO:0000313" key="2">
    <source>
        <dbReference type="Proteomes" id="UP000634136"/>
    </source>
</evidence>
<sequence length="38" mass="4098">MPNTSSRQGRCNLVALLTNARCTFRESNVPSPSLMSAS</sequence>
<dbReference type="EMBL" id="JAAIUW010000004">
    <property type="protein sequence ID" value="KAF7833892.1"/>
    <property type="molecule type" value="Genomic_DNA"/>
</dbReference>
<dbReference type="AlphaFoldDB" id="A0A834WXA6"/>
<proteinExistence type="predicted"/>
<keyword evidence="2" id="KW-1185">Reference proteome</keyword>